<accession>A0A8S5SJR7</accession>
<evidence type="ECO:0000256" key="1">
    <source>
        <dbReference type="SAM" id="MobiDB-lite"/>
    </source>
</evidence>
<protein>
    <submittedName>
        <fullName evidence="2">Replisome organizer</fullName>
    </submittedName>
</protein>
<reference evidence="2" key="1">
    <citation type="journal article" date="2021" name="Proc. Natl. Acad. Sci. U.S.A.">
        <title>A Catalog of Tens of Thousands of Viruses from Human Metagenomes Reveals Hidden Associations with Chronic Diseases.</title>
        <authorList>
            <person name="Tisza M.J."/>
            <person name="Buck C.B."/>
        </authorList>
    </citation>
    <scope>NUCLEOTIDE SEQUENCE</scope>
    <source>
        <strain evidence="2">Ctk5O4</strain>
    </source>
</reference>
<proteinExistence type="predicted"/>
<dbReference type="EMBL" id="BK032612">
    <property type="protein sequence ID" value="DAF51206.1"/>
    <property type="molecule type" value="Genomic_DNA"/>
</dbReference>
<evidence type="ECO:0000313" key="2">
    <source>
        <dbReference type="EMBL" id="DAF51206.1"/>
    </source>
</evidence>
<name>A0A8S5SJR7_9CAUD</name>
<sequence>MAQRRMFSNRITDSAKFLKMPLSSQALYFHLGLHADDDGVVEAFSVMRQTGAVEDDLRILVAKNFVNVLNDDLVAYITDWNENNRIRADRKVDSIYKDLLLEIMPNLELIEPKPRADTGKVTGRPMDNQWTDNGPHRLGKVRLGKVSKGKVNKDSHHLAKPNYDPSSQPYKIASHLLTRIKQRQPDFKEPNLQKWANDIRLAHERDHRDYEKLDWLVDWSQDNSFWQANILSAGKLRKQYDTLMGQAERDRPTNVAPQTREDWFG</sequence>
<organism evidence="2">
    <name type="scientific">Siphoviridae sp. ctk5O4</name>
    <dbReference type="NCBI Taxonomy" id="2827921"/>
    <lineage>
        <taxon>Viruses</taxon>
        <taxon>Duplodnaviria</taxon>
        <taxon>Heunggongvirae</taxon>
        <taxon>Uroviricota</taxon>
        <taxon>Caudoviricetes</taxon>
    </lineage>
</organism>
<feature type="region of interest" description="Disordered" evidence="1">
    <location>
        <begin position="114"/>
        <end position="138"/>
    </location>
</feature>